<name>A0A5A7P8Z2_STRAF</name>
<evidence type="ECO:0000256" key="1">
    <source>
        <dbReference type="ARBA" id="ARBA00010531"/>
    </source>
</evidence>
<feature type="compositionally biased region" description="Polar residues" evidence="5">
    <location>
        <begin position="87"/>
        <end position="97"/>
    </location>
</feature>
<evidence type="ECO:0000256" key="3">
    <source>
        <dbReference type="ARBA" id="ARBA00023274"/>
    </source>
</evidence>
<dbReference type="InterPro" id="IPR028364">
    <property type="entry name" value="Ribosomal_uL1/biogenesis"/>
</dbReference>
<dbReference type="GO" id="GO:0005840">
    <property type="term" value="C:ribosome"/>
    <property type="evidence" value="ECO:0007669"/>
    <property type="project" value="UniProtKB-KW"/>
</dbReference>
<evidence type="ECO:0000313" key="6">
    <source>
        <dbReference type="EMBL" id="GER29097.1"/>
    </source>
</evidence>
<feature type="region of interest" description="Disordered" evidence="5">
    <location>
        <begin position="1"/>
        <end position="111"/>
    </location>
</feature>
<evidence type="ECO:0000256" key="2">
    <source>
        <dbReference type="ARBA" id="ARBA00022980"/>
    </source>
</evidence>
<evidence type="ECO:0000256" key="5">
    <source>
        <dbReference type="SAM" id="MobiDB-lite"/>
    </source>
</evidence>
<organism evidence="6 7">
    <name type="scientific">Striga asiatica</name>
    <name type="common">Asiatic witchweed</name>
    <name type="synonym">Buchnera asiatica</name>
    <dbReference type="NCBI Taxonomy" id="4170"/>
    <lineage>
        <taxon>Eukaryota</taxon>
        <taxon>Viridiplantae</taxon>
        <taxon>Streptophyta</taxon>
        <taxon>Embryophyta</taxon>
        <taxon>Tracheophyta</taxon>
        <taxon>Spermatophyta</taxon>
        <taxon>Magnoliopsida</taxon>
        <taxon>eudicotyledons</taxon>
        <taxon>Gunneridae</taxon>
        <taxon>Pentapetalae</taxon>
        <taxon>asterids</taxon>
        <taxon>lamiids</taxon>
        <taxon>Lamiales</taxon>
        <taxon>Orobanchaceae</taxon>
        <taxon>Buchnereae</taxon>
        <taxon>Striga</taxon>
    </lineage>
</organism>
<sequence>MAAFKRLLSPTARRCISGESPLPPRHLVSLLRRHFSTEPQPSPNPEPNADPKVANSRQPINIQTVSYAARPKPQPTEENLEKPPPETQTSPPDSQDPVNRETRSWSRDEMRYMKDAPMITPVSYPTRVAPLPEYTKRGEEGTADGNEGLERERKKIEEFRRHGVSAYARLEEEDVALPFPKPIKEENTDRNSKKKGKVIYDLKEAIQLVKVGSFVFLSHPFCLFCWFYQNPRCICSFQLDKVNLGMGLVGISIVQAGAKKTFDETLEAHVRMSPDLRRTDLKLAGFVCLPHGFGKTHRVAVFAEGAAADEARDAGADIVGGQELVENIRTGQIKVDFDKCIATPSMMEHVKKLSKYLKQLMPDTKKGTLTNDITRTVKEAKVPSIRFKKDKTAIVHVGLGKLSFTEDALRDNIGAFVNALLLAKPAGLKKSSKYAGYVDAFHICSTMGPSFPISIQSLSMAADRYSRSQLR</sequence>
<dbReference type="AlphaFoldDB" id="A0A5A7P8Z2"/>
<comment type="similarity">
    <text evidence="1">Belongs to the universal ribosomal protein uL1 family.</text>
</comment>
<dbReference type="Gene3D" id="3.30.190.20">
    <property type="match status" value="1"/>
</dbReference>
<dbReference type="FunFam" id="3.40.50.790:FF:000001">
    <property type="entry name" value="50S ribosomal protein L1"/>
    <property type="match status" value="1"/>
</dbReference>
<evidence type="ECO:0000256" key="4">
    <source>
        <dbReference type="ARBA" id="ARBA00082680"/>
    </source>
</evidence>
<keyword evidence="2 6" id="KW-0689">Ribosomal protein</keyword>
<keyword evidence="7" id="KW-1185">Reference proteome</keyword>
<comment type="caution">
    <text evidence="6">The sequence shown here is derived from an EMBL/GenBank/DDBJ whole genome shotgun (WGS) entry which is preliminary data.</text>
</comment>
<dbReference type="Pfam" id="PF00687">
    <property type="entry name" value="Ribosomal_L1"/>
    <property type="match status" value="1"/>
</dbReference>
<dbReference type="InterPro" id="IPR016095">
    <property type="entry name" value="Ribosomal_uL1_3-a/b-sand"/>
</dbReference>
<dbReference type="GO" id="GO:1990904">
    <property type="term" value="C:ribonucleoprotein complex"/>
    <property type="evidence" value="ECO:0007669"/>
    <property type="project" value="UniProtKB-KW"/>
</dbReference>
<keyword evidence="3" id="KW-0687">Ribonucleoprotein</keyword>
<dbReference type="OrthoDB" id="1747252at2759"/>
<proteinExistence type="inferred from homology"/>
<dbReference type="SUPFAM" id="SSF56808">
    <property type="entry name" value="Ribosomal protein L1"/>
    <property type="match status" value="1"/>
</dbReference>
<reference evidence="7" key="1">
    <citation type="journal article" date="2019" name="Curr. Biol.">
        <title>Genome Sequence of Striga asiatica Provides Insight into the Evolution of Plant Parasitism.</title>
        <authorList>
            <person name="Yoshida S."/>
            <person name="Kim S."/>
            <person name="Wafula E.K."/>
            <person name="Tanskanen J."/>
            <person name="Kim Y.M."/>
            <person name="Honaas L."/>
            <person name="Yang Z."/>
            <person name="Spallek T."/>
            <person name="Conn C.E."/>
            <person name="Ichihashi Y."/>
            <person name="Cheong K."/>
            <person name="Cui S."/>
            <person name="Der J.P."/>
            <person name="Gundlach H."/>
            <person name="Jiao Y."/>
            <person name="Hori C."/>
            <person name="Ishida J.K."/>
            <person name="Kasahara H."/>
            <person name="Kiba T."/>
            <person name="Kim M.S."/>
            <person name="Koo N."/>
            <person name="Laohavisit A."/>
            <person name="Lee Y.H."/>
            <person name="Lumba S."/>
            <person name="McCourt P."/>
            <person name="Mortimer J.C."/>
            <person name="Mutuku J.M."/>
            <person name="Nomura T."/>
            <person name="Sasaki-Sekimoto Y."/>
            <person name="Seto Y."/>
            <person name="Wang Y."/>
            <person name="Wakatake T."/>
            <person name="Sakakibara H."/>
            <person name="Demura T."/>
            <person name="Yamaguchi S."/>
            <person name="Yoneyama K."/>
            <person name="Manabe R.I."/>
            <person name="Nelson D.C."/>
            <person name="Schulman A.H."/>
            <person name="Timko M.P."/>
            <person name="dePamphilis C.W."/>
            <person name="Choi D."/>
            <person name="Shirasu K."/>
        </authorList>
    </citation>
    <scope>NUCLEOTIDE SEQUENCE [LARGE SCALE GENOMIC DNA]</scope>
    <source>
        <strain evidence="7">cv. UVA1</strain>
    </source>
</reference>
<accession>A0A5A7P8Z2</accession>
<feature type="compositionally biased region" description="Polar residues" evidence="5">
    <location>
        <begin position="55"/>
        <end position="66"/>
    </location>
</feature>
<dbReference type="Gene3D" id="3.40.50.790">
    <property type="match status" value="1"/>
</dbReference>
<evidence type="ECO:0000313" key="7">
    <source>
        <dbReference type="Proteomes" id="UP000325081"/>
    </source>
</evidence>
<protein>
    <recommendedName>
        <fullName evidence="4">CL1</fullName>
    </recommendedName>
</protein>
<dbReference type="Proteomes" id="UP000325081">
    <property type="component" value="Unassembled WGS sequence"/>
</dbReference>
<dbReference type="InterPro" id="IPR023674">
    <property type="entry name" value="Ribosomal_uL1-like"/>
</dbReference>
<dbReference type="CDD" id="cd00403">
    <property type="entry name" value="Ribosomal_L1"/>
    <property type="match status" value="1"/>
</dbReference>
<dbReference type="EMBL" id="BKCP01003336">
    <property type="protein sequence ID" value="GER29097.1"/>
    <property type="molecule type" value="Genomic_DNA"/>
</dbReference>
<feature type="compositionally biased region" description="Basic and acidic residues" evidence="5">
    <location>
        <begin position="98"/>
        <end position="111"/>
    </location>
</feature>
<dbReference type="PANTHER" id="PTHR36427">
    <property type="entry name" value="54S RIBOSOMAL PROTEIN L1, MITOCHONDRIAL"/>
    <property type="match status" value="1"/>
</dbReference>
<dbReference type="PANTHER" id="PTHR36427:SF4">
    <property type="entry name" value="RIBOSOMAL PROTEIN L1P_L10E FAMILY"/>
    <property type="match status" value="1"/>
</dbReference>
<gene>
    <name evidence="6" type="ORF">STAS_04935</name>
</gene>